<sequence>MASLGELTVGCLATEGEVMVLTLAFEPLFRDLNRLTNELFGVARGVPQAMPMDAYRVGDKYVAEFDLPGIDPNTLEVSAENRTLTVRAERPAPRAGDGQEAEVNYLVAERPRGSFSRQLALGEGLDLDHVHADYTNGVLTVTLPVAEQAKPRRIEIGHGGGEHRVIESGTGGESG</sequence>
<evidence type="ECO:0000256" key="2">
    <source>
        <dbReference type="RuleBase" id="RU003616"/>
    </source>
</evidence>
<comment type="caution">
    <text evidence="4">The sequence shown here is derived from an EMBL/GenBank/DDBJ whole genome shotgun (WGS) entry which is preliminary data.</text>
</comment>
<organism evidence="4 5">
    <name type="scientific">Gandjariella thermophila</name>
    <dbReference type="NCBI Taxonomy" id="1931992"/>
    <lineage>
        <taxon>Bacteria</taxon>
        <taxon>Bacillati</taxon>
        <taxon>Actinomycetota</taxon>
        <taxon>Actinomycetes</taxon>
        <taxon>Pseudonocardiales</taxon>
        <taxon>Pseudonocardiaceae</taxon>
        <taxon>Gandjariella</taxon>
    </lineage>
</organism>
<dbReference type="AlphaFoldDB" id="A0A4D4J9Q0"/>
<evidence type="ECO:0000313" key="5">
    <source>
        <dbReference type="Proteomes" id="UP000298860"/>
    </source>
</evidence>
<evidence type="ECO:0000256" key="1">
    <source>
        <dbReference type="PROSITE-ProRule" id="PRU00285"/>
    </source>
</evidence>
<evidence type="ECO:0000313" key="4">
    <source>
        <dbReference type="EMBL" id="GDY33545.1"/>
    </source>
</evidence>
<dbReference type="PANTHER" id="PTHR11527">
    <property type="entry name" value="HEAT-SHOCK PROTEIN 20 FAMILY MEMBER"/>
    <property type="match status" value="1"/>
</dbReference>
<accession>A0A4D4J9Q0</accession>
<dbReference type="InterPro" id="IPR031107">
    <property type="entry name" value="Small_HSP"/>
</dbReference>
<dbReference type="InterPro" id="IPR002068">
    <property type="entry name" value="A-crystallin/Hsp20_dom"/>
</dbReference>
<feature type="domain" description="SHSP" evidence="3">
    <location>
        <begin position="43"/>
        <end position="159"/>
    </location>
</feature>
<gene>
    <name evidence="4" type="ORF">GTS_51780</name>
</gene>
<dbReference type="CDD" id="cd06464">
    <property type="entry name" value="ACD_sHsps-like"/>
    <property type="match status" value="1"/>
</dbReference>
<protein>
    <recommendedName>
        <fullName evidence="3">SHSP domain-containing protein</fullName>
    </recommendedName>
</protein>
<dbReference type="SUPFAM" id="SSF49764">
    <property type="entry name" value="HSP20-like chaperones"/>
    <property type="match status" value="1"/>
</dbReference>
<reference evidence="5" key="1">
    <citation type="submission" date="2019-04" db="EMBL/GenBank/DDBJ databases">
        <title>Draft genome sequence of Pseudonocardiaceae bacterium SL3-2-4.</title>
        <authorList>
            <person name="Ningsih F."/>
            <person name="Yokota A."/>
            <person name="Sakai Y."/>
            <person name="Nanatani K."/>
            <person name="Yabe S."/>
            <person name="Oetari A."/>
            <person name="Sjamsuridzal W."/>
        </authorList>
    </citation>
    <scope>NUCLEOTIDE SEQUENCE [LARGE SCALE GENOMIC DNA]</scope>
    <source>
        <strain evidence="5">SL3-2-4</strain>
    </source>
</reference>
<dbReference type="Gene3D" id="2.60.40.790">
    <property type="match status" value="1"/>
</dbReference>
<comment type="similarity">
    <text evidence="1 2">Belongs to the small heat shock protein (HSP20) family.</text>
</comment>
<dbReference type="PROSITE" id="PS01031">
    <property type="entry name" value="SHSP"/>
    <property type="match status" value="1"/>
</dbReference>
<proteinExistence type="inferred from homology"/>
<keyword evidence="5" id="KW-1185">Reference proteome</keyword>
<dbReference type="EMBL" id="BJFL01000046">
    <property type="protein sequence ID" value="GDY33545.1"/>
    <property type="molecule type" value="Genomic_DNA"/>
</dbReference>
<dbReference type="Pfam" id="PF00011">
    <property type="entry name" value="HSP20"/>
    <property type="match status" value="1"/>
</dbReference>
<name>A0A4D4J9Q0_9PSEU</name>
<dbReference type="InterPro" id="IPR008978">
    <property type="entry name" value="HSP20-like_chaperone"/>
</dbReference>
<evidence type="ECO:0000259" key="3">
    <source>
        <dbReference type="PROSITE" id="PS01031"/>
    </source>
</evidence>
<dbReference type="Proteomes" id="UP000298860">
    <property type="component" value="Unassembled WGS sequence"/>
</dbReference>